<dbReference type="EMBL" id="MFEN01000037">
    <property type="protein sequence ID" value="OGE83778.1"/>
    <property type="molecule type" value="Genomic_DNA"/>
</dbReference>
<gene>
    <name evidence="2" type="ORF">A2846_04805</name>
</gene>
<dbReference type="Proteomes" id="UP000176339">
    <property type="component" value="Unassembled WGS sequence"/>
</dbReference>
<feature type="region of interest" description="Disordered" evidence="1">
    <location>
        <begin position="1"/>
        <end position="25"/>
    </location>
</feature>
<comment type="caution">
    <text evidence="2">The sequence shown here is derived from an EMBL/GenBank/DDBJ whole genome shotgun (WGS) entry which is preliminary data.</text>
</comment>
<organism evidence="2 3">
    <name type="scientific">Candidatus Doudnabacteria bacterium RIFCSPHIGHO2_01_FULL_49_9</name>
    <dbReference type="NCBI Taxonomy" id="1817827"/>
    <lineage>
        <taxon>Bacteria</taxon>
        <taxon>Candidatus Doudnaibacteriota</taxon>
    </lineage>
</organism>
<proteinExistence type="predicted"/>
<accession>A0A1F5P1J2</accession>
<name>A0A1F5P1J2_9BACT</name>
<dbReference type="AlphaFoldDB" id="A0A1F5P1J2"/>
<protein>
    <submittedName>
        <fullName evidence="2">Uncharacterized protein</fullName>
    </submittedName>
</protein>
<reference evidence="2 3" key="1">
    <citation type="journal article" date="2016" name="Nat. Commun.">
        <title>Thousands of microbial genomes shed light on interconnected biogeochemical processes in an aquifer system.</title>
        <authorList>
            <person name="Anantharaman K."/>
            <person name="Brown C.T."/>
            <person name="Hug L.A."/>
            <person name="Sharon I."/>
            <person name="Castelle C.J."/>
            <person name="Probst A.J."/>
            <person name="Thomas B.C."/>
            <person name="Singh A."/>
            <person name="Wilkins M.J."/>
            <person name="Karaoz U."/>
            <person name="Brodie E.L."/>
            <person name="Williams K.H."/>
            <person name="Hubbard S.S."/>
            <person name="Banfield J.F."/>
        </authorList>
    </citation>
    <scope>NUCLEOTIDE SEQUENCE [LARGE SCALE GENOMIC DNA]</scope>
</reference>
<evidence type="ECO:0000256" key="1">
    <source>
        <dbReference type="SAM" id="MobiDB-lite"/>
    </source>
</evidence>
<sequence>MSREIGGPSLEEMGIKPEPPKKPTKWRGRVMKAAMGIGLALGASNLEAAGPAGQQETKVEAQEQKLLFDFNKLLEEVEKNQLAKMMRFNTADEETALKEEKAVDDRYGDFAVNFAKDFISERETAKELEPGPEKRAIEERQKFILEVLSNREIAEAITFAMTPIGGNNEIRGGGNENIKIKIDDKEVDTLILFSLGRFPDGSPNDYPLAYRASQVGMQVDVKIAAIRVTFWV</sequence>
<evidence type="ECO:0000313" key="2">
    <source>
        <dbReference type="EMBL" id="OGE83778.1"/>
    </source>
</evidence>
<evidence type="ECO:0000313" key="3">
    <source>
        <dbReference type="Proteomes" id="UP000176339"/>
    </source>
</evidence>